<evidence type="ECO:0000256" key="6">
    <source>
        <dbReference type="ARBA" id="ARBA00023098"/>
    </source>
</evidence>
<evidence type="ECO:0000256" key="7">
    <source>
        <dbReference type="ARBA" id="ARBA00023160"/>
    </source>
</evidence>
<keyword evidence="2 8" id="KW-0808">Transferase</keyword>
<dbReference type="InterPro" id="IPR008278">
    <property type="entry name" value="4-PPantetheinyl_Trfase_dom"/>
</dbReference>
<dbReference type="InterPro" id="IPR002582">
    <property type="entry name" value="ACPS"/>
</dbReference>
<dbReference type="InterPro" id="IPR037143">
    <property type="entry name" value="4-PPantetheinyl_Trfase_dom_sf"/>
</dbReference>
<protein>
    <recommendedName>
        <fullName evidence="8">Holo-[acyl-carrier-protein] synthase</fullName>
        <shortName evidence="8">Holo-ACP synthase</shortName>
        <ecNumber evidence="8">2.7.8.7</ecNumber>
    </recommendedName>
    <alternativeName>
        <fullName evidence="8">4'-phosphopantetheinyl transferase AcpS</fullName>
    </alternativeName>
</protein>
<accession>A0A9D1L011</accession>
<dbReference type="Proteomes" id="UP000824175">
    <property type="component" value="Unassembled WGS sequence"/>
</dbReference>
<feature type="binding site" evidence="8">
    <location>
        <position position="56"/>
    </location>
    <ligand>
        <name>Mg(2+)</name>
        <dbReference type="ChEBI" id="CHEBI:18420"/>
    </ligand>
</feature>
<keyword evidence="7 8" id="KW-0275">Fatty acid biosynthesis</keyword>
<dbReference type="AlphaFoldDB" id="A0A9D1L011"/>
<evidence type="ECO:0000256" key="8">
    <source>
        <dbReference type="HAMAP-Rule" id="MF_00101"/>
    </source>
</evidence>
<dbReference type="GO" id="GO:0008897">
    <property type="term" value="F:holo-[acyl-carrier-protein] synthase activity"/>
    <property type="evidence" value="ECO:0007669"/>
    <property type="project" value="UniProtKB-UniRule"/>
</dbReference>
<reference evidence="10" key="2">
    <citation type="journal article" date="2021" name="PeerJ">
        <title>Extensive microbial diversity within the chicken gut microbiome revealed by metagenomics and culture.</title>
        <authorList>
            <person name="Gilroy R."/>
            <person name="Ravi A."/>
            <person name="Getino M."/>
            <person name="Pursley I."/>
            <person name="Horton D.L."/>
            <person name="Alikhan N.F."/>
            <person name="Baker D."/>
            <person name="Gharbi K."/>
            <person name="Hall N."/>
            <person name="Watson M."/>
            <person name="Adriaenssens E.M."/>
            <person name="Foster-Nyarko E."/>
            <person name="Jarju S."/>
            <person name="Secka A."/>
            <person name="Antonio M."/>
            <person name="Oren A."/>
            <person name="Chaudhuri R.R."/>
            <person name="La Ragione R."/>
            <person name="Hildebrand F."/>
            <person name="Pallen M.J."/>
        </authorList>
    </citation>
    <scope>NUCLEOTIDE SEQUENCE</scope>
    <source>
        <strain evidence="10">CHK195-11698</strain>
    </source>
</reference>
<dbReference type="Gene3D" id="3.90.470.20">
    <property type="entry name" value="4'-phosphopantetheinyl transferase domain"/>
    <property type="match status" value="1"/>
</dbReference>
<evidence type="ECO:0000256" key="3">
    <source>
        <dbReference type="ARBA" id="ARBA00022723"/>
    </source>
</evidence>
<dbReference type="HAMAP" id="MF_00101">
    <property type="entry name" value="AcpS"/>
    <property type="match status" value="1"/>
</dbReference>
<evidence type="ECO:0000259" key="9">
    <source>
        <dbReference type="Pfam" id="PF01648"/>
    </source>
</evidence>
<keyword evidence="5 8" id="KW-0460">Magnesium</keyword>
<comment type="cofactor">
    <cofactor evidence="8">
        <name>Mg(2+)</name>
        <dbReference type="ChEBI" id="CHEBI:18420"/>
    </cofactor>
</comment>
<dbReference type="EC" id="2.7.8.7" evidence="8"/>
<comment type="caution">
    <text evidence="10">The sequence shown here is derived from an EMBL/GenBank/DDBJ whole genome shotgun (WGS) entry which is preliminary data.</text>
</comment>
<organism evidence="10 11">
    <name type="scientific">Candidatus Fimiplasma intestinipullorum</name>
    <dbReference type="NCBI Taxonomy" id="2840825"/>
    <lineage>
        <taxon>Bacteria</taxon>
        <taxon>Bacillati</taxon>
        <taxon>Bacillota</taxon>
        <taxon>Clostridia</taxon>
        <taxon>Eubacteriales</taxon>
        <taxon>Candidatus Fimiplasma</taxon>
    </lineage>
</organism>
<keyword evidence="8" id="KW-0963">Cytoplasm</keyword>
<gene>
    <name evidence="8 10" type="primary">acpS</name>
    <name evidence="10" type="ORF">IAD15_08755</name>
</gene>
<dbReference type="GO" id="GO:0006633">
    <property type="term" value="P:fatty acid biosynthetic process"/>
    <property type="evidence" value="ECO:0007669"/>
    <property type="project" value="UniProtKB-UniRule"/>
</dbReference>
<comment type="catalytic activity">
    <reaction evidence="8">
        <text>apo-[ACP] + CoA = holo-[ACP] + adenosine 3',5'-bisphosphate + H(+)</text>
        <dbReference type="Rhea" id="RHEA:12068"/>
        <dbReference type="Rhea" id="RHEA-COMP:9685"/>
        <dbReference type="Rhea" id="RHEA-COMP:9690"/>
        <dbReference type="ChEBI" id="CHEBI:15378"/>
        <dbReference type="ChEBI" id="CHEBI:29999"/>
        <dbReference type="ChEBI" id="CHEBI:57287"/>
        <dbReference type="ChEBI" id="CHEBI:58343"/>
        <dbReference type="ChEBI" id="CHEBI:64479"/>
        <dbReference type="EC" id="2.7.8.7"/>
    </reaction>
</comment>
<evidence type="ECO:0000313" key="10">
    <source>
        <dbReference type="EMBL" id="HIU14143.1"/>
    </source>
</evidence>
<reference evidence="10" key="1">
    <citation type="submission" date="2020-10" db="EMBL/GenBank/DDBJ databases">
        <authorList>
            <person name="Gilroy R."/>
        </authorList>
    </citation>
    <scope>NUCLEOTIDE SEQUENCE</scope>
    <source>
        <strain evidence="10">CHK195-11698</strain>
    </source>
</reference>
<sequence length="115" mass="12909">MIVGIGVDMVKLSRLPLERIHFIERVLTPGEQVLFHSKKTEQAKREFLGGRFAAKEAYAKAKHLGLAKIGLQNIEILNYASGEPYLNDPHAHLSITHEKDYAIAFVVLEKGDIDE</sequence>
<evidence type="ECO:0000313" key="11">
    <source>
        <dbReference type="Proteomes" id="UP000824175"/>
    </source>
</evidence>
<keyword evidence="1 8" id="KW-0444">Lipid biosynthesis</keyword>
<feature type="binding site" evidence="8">
    <location>
        <position position="8"/>
    </location>
    <ligand>
        <name>Mg(2+)</name>
        <dbReference type="ChEBI" id="CHEBI:18420"/>
    </ligand>
</feature>
<comment type="similarity">
    <text evidence="8">Belongs to the P-Pant transferase superfamily. AcpS family.</text>
</comment>
<dbReference type="EMBL" id="DVMJ01000074">
    <property type="protein sequence ID" value="HIU14143.1"/>
    <property type="molecule type" value="Genomic_DNA"/>
</dbReference>
<keyword evidence="3 8" id="KW-0479">Metal-binding</keyword>
<keyword evidence="4 8" id="KW-0276">Fatty acid metabolism</keyword>
<dbReference type="InterPro" id="IPR004568">
    <property type="entry name" value="Ppantetheine-prot_Trfase_dom"/>
</dbReference>
<evidence type="ECO:0000256" key="1">
    <source>
        <dbReference type="ARBA" id="ARBA00022516"/>
    </source>
</evidence>
<dbReference type="Pfam" id="PF01648">
    <property type="entry name" value="ACPS"/>
    <property type="match status" value="1"/>
</dbReference>
<feature type="domain" description="4'-phosphopantetheinyl transferase" evidence="9">
    <location>
        <begin position="4"/>
        <end position="106"/>
    </location>
</feature>
<name>A0A9D1L011_9FIRM</name>
<evidence type="ECO:0000256" key="2">
    <source>
        <dbReference type="ARBA" id="ARBA00022679"/>
    </source>
</evidence>
<proteinExistence type="inferred from homology"/>
<keyword evidence="6 8" id="KW-0443">Lipid metabolism</keyword>
<dbReference type="GO" id="GO:0005737">
    <property type="term" value="C:cytoplasm"/>
    <property type="evidence" value="ECO:0007669"/>
    <property type="project" value="UniProtKB-SubCell"/>
</dbReference>
<dbReference type="SUPFAM" id="SSF56214">
    <property type="entry name" value="4'-phosphopantetheinyl transferase"/>
    <property type="match status" value="1"/>
</dbReference>
<dbReference type="NCBIfam" id="TIGR00516">
    <property type="entry name" value="acpS"/>
    <property type="match status" value="1"/>
</dbReference>
<comment type="function">
    <text evidence="8">Transfers the 4'-phosphopantetheine moiety from coenzyme A to a Ser of acyl-carrier-protein.</text>
</comment>
<dbReference type="GO" id="GO:0000287">
    <property type="term" value="F:magnesium ion binding"/>
    <property type="evidence" value="ECO:0007669"/>
    <property type="project" value="UniProtKB-UniRule"/>
</dbReference>
<comment type="subcellular location">
    <subcellularLocation>
        <location evidence="8">Cytoplasm</location>
    </subcellularLocation>
</comment>
<dbReference type="NCBIfam" id="TIGR00556">
    <property type="entry name" value="pantethn_trn"/>
    <property type="match status" value="1"/>
</dbReference>
<evidence type="ECO:0000256" key="5">
    <source>
        <dbReference type="ARBA" id="ARBA00022842"/>
    </source>
</evidence>
<evidence type="ECO:0000256" key="4">
    <source>
        <dbReference type="ARBA" id="ARBA00022832"/>
    </source>
</evidence>